<keyword evidence="1" id="KW-0732">Signal</keyword>
<reference evidence="3" key="3">
    <citation type="submission" date="2020-12" db="UniProtKB">
        <authorList>
            <consortium name="EnsemblPlants"/>
        </authorList>
    </citation>
    <scope>IDENTIFICATION</scope>
</reference>
<dbReference type="InParanoid" id="A0A2K1J7U4"/>
<feature type="signal peptide" evidence="1">
    <location>
        <begin position="1"/>
        <end position="17"/>
    </location>
</feature>
<protein>
    <recommendedName>
        <fullName evidence="5">Secreted protein</fullName>
    </recommendedName>
</protein>
<dbReference type="EnsemblPlants" id="Pp3c16_9110V3.1">
    <property type="protein sequence ID" value="PAC:32983530.CDS.1"/>
    <property type="gene ID" value="Pp3c16_9110"/>
</dbReference>
<dbReference type="Gramene" id="Pp3c16_9110V3.1">
    <property type="protein sequence ID" value="PAC:32983530.CDS.1"/>
    <property type="gene ID" value="Pp3c16_9110"/>
</dbReference>
<dbReference type="EnsemblPlants" id="Pp3c16_9110V3.2">
    <property type="protein sequence ID" value="PAC:32983531.CDS.1"/>
    <property type="gene ID" value="Pp3c16_9110"/>
</dbReference>
<accession>A0A2K1J7U4</accession>
<reference evidence="2 4" key="2">
    <citation type="journal article" date="2018" name="Plant J.">
        <title>The Physcomitrella patens chromosome-scale assembly reveals moss genome structure and evolution.</title>
        <authorList>
            <person name="Lang D."/>
            <person name="Ullrich K.K."/>
            <person name="Murat F."/>
            <person name="Fuchs J."/>
            <person name="Jenkins J."/>
            <person name="Haas F.B."/>
            <person name="Piednoel M."/>
            <person name="Gundlach H."/>
            <person name="Van Bel M."/>
            <person name="Meyberg R."/>
            <person name="Vives C."/>
            <person name="Morata J."/>
            <person name="Symeonidi A."/>
            <person name="Hiss M."/>
            <person name="Muchero W."/>
            <person name="Kamisugi Y."/>
            <person name="Saleh O."/>
            <person name="Blanc G."/>
            <person name="Decker E.L."/>
            <person name="van Gessel N."/>
            <person name="Grimwood J."/>
            <person name="Hayes R.D."/>
            <person name="Graham S.W."/>
            <person name="Gunter L.E."/>
            <person name="McDaniel S.F."/>
            <person name="Hoernstein S.N.W."/>
            <person name="Larsson A."/>
            <person name="Li F.W."/>
            <person name="Perroud P.F."/>
            <person name="Phillips J."/>
            <person name="Ranjan P."/>
            <person name="Rokshar D.S."/>
            <person name="Rothfels C.J."/>
            <person name="Schneider L."/>
            <person name="Shu S."/>
            <person name="Stevenson D.W."/>
            <person name="Thummler F."/>
            <person name="Tillich M."/>
            <person name="Villarreal Aguilar J.C."/>
            <person name="Widiez T."/>
            <person name="Wong G.K."/>
            <person name="Wymore A."/>
            <person name="Zhang Y."/>
            <person name="Zimmer A.D."/>
            <person name="Quatrano R.S."/>
            <person name="Mayer K.F.X."/>
            <person name="Goodstein D."/>
            <person name="Casacuberta J.M."/>
            <person name="Vandepoele K."/>
            <person name="Reski R."/>
            <person name="Cuming A.C."/>
            <person name="Tuskan G.A."/>
            <person name="Maumus F."/>
            <person name="Salse J."/>
            <person name="Schmutz J."/>
            <person name="Rensing S.A."/>
        </authorList>
    </citation>
    <scope>NUCLEOTIDE SEQUENCE [LARGE SCALE GENOMIC DNA]</scope>
    <source>
        <strain evidence="3 4">cv. Gransden 2004</strain>
    </source>
</reference>
<dbReference type="EMBL" id="ABEU02000016">
    <property type="protein sequence ID" value="PNR37596.1"/>
    <property type="molecule type" value="Genomic_DNA"/>
</dbReference>
<evidence type="ECO:0008006" key="5">
    <source>
        <dbReference type="Google" id="ProtNLM"/>
    </source>
</evidence>
<dbReference type="Gramene" id="Pp3c16_9110V3.2">
    <property type="protein sequence ID" value="PAC:32983531.CDS.1"/>
    <property type="gene ID" value="Pp3c16_9110"/>
</dbReference>
<dbReference type="PaxDb" id="3218-PP1S375_3V6.1"/>
<keyword evidence="4" id="KW-1185">Reference proteome</keyword>
<evidence type="ECO:0000313" key="4">
    <source>
        <dbReference type="Proteomes" id="UP000006727"/>
    </source>
</evidence>
<dbReference type="Proteomes" id="UP000006727">
    <property type="component" value="Chromosome 16"/>
</dbReference>
<sequence length="54" mass="6198">MVVVFVFVLVCIATFNAPPVFRYNCARRVCLLACDTEESHRQSTAPHRLRFSLL</sequence>
<evidence type="ECO:0000313" key="2">
    <source>
        <dbReference type="EMBL" id="PNR37596.1"/>
    </source>
</evidence>
<evidence type="ECO:0000256" key="1">
    <source>
        <dbReference type="SAM" id="SignalP"/>
    </source>
</evidence>
<reference evidence="2 4" key="1">
    <citation type="journal article" date="2008" name="Science">
        <title>The Physcomitrella genome reveals evolutionary insights into the conquest of land by plants.</title>
        <authorList>
            <person name="Rensing S."/>
            <person name="Lang D."/>
            <person name="Zimmer A."/>
            <person name="Terry A."/>
            <person name="Salamov A."/>
            <person name="Shapiro H."/>
            <person name="Nishiyama T."/>
            <person name="Perroud P.-F."/>
            <person name="Lindquist E."/>
            <person name="Kamisugi Y."/>
            <person name="Tanahashi T."/>
            <person name="Sakakibara K."/>
            <person name="Fujita T."/>
            <person name="Oishi K."/>
            <person name="Shin-I T."/>
            <person name="Kuroki Y."/>
            <person name="Toyoda A."/>
            <person name="Suzuki Y."/>
            <person name="Hashimoto A."/>
            <person name="Yamaguchi K."/>
            <person name="Sugano A."/>
            <person name="Kohara Y."/>
            <person name="Fujiyama A."/>
            <person name="Anterola A."/>
            <person name="Aoki S."/>
            <person name="Ashton N."/>
            <person name="Barbazuk W.B."/>
            <person name="Barker E."/>
            <person name="Bennetzen J."/>
            <person name="Bezanilla M."/>
            <person name="Blankenship R."/>
            <person name="Cho S.H."/>
            <person name="Dutcher S."/>
            <person name="Estelle M."/>
            <person name="Fawcett J.A."/>
            <person name="Gundlach H."/>
            <person name="Hanada K."/>
            <person name="Heyl A."/>
            <person name="Hicks K.A."/>
            <person name="Hugh J."/>
            <person name="Lohr M."/>
            <person name="Mayer K."/>
            <person name="Melkozernov A."/>
            <person name="Murata T."/>
            <person name="Nelson D."/>
            <person name="Pils B."/>
            <person name="Prigge M."/>
            <person name="Reiss B."/>
            <person name="Renner T."/>
            <person name="Rombauts S."/>
            <person name="Rushton P."/>
            <person name="Sanderfoot A."/>
            <person name="Schween G."/>
            <person name="Shiu S.-H."/>
            <person name="Stueber K."/>
            <person name="Theodoulou F.L."/>
            <person name="Tu H."/>
            <person name="Van de Peer Y."/>
            <person name="Verrier P.J."/>
            <person name="Waters E."/>
            <person name="Wood A."/>
            <person name="Yang L."/>
            <person name="Cove D."/>
            <person name="Cuming A."/>
            <person name="Hasebe M."/>
            <person name="Lucas S."/>
            <person name="Mishler D.B."/>
            <person name="Reski R."/>
            <person name="Grigoriev I."/>
            <person name="Quatrano R.S."/>
            <person name="Boore J.L."/>
        </authorList>
    </citation>
    <scope>NUCLEOTIDE SEQUENCE [LARGE SCALE GENOMIC DNA]</scope>
    <source>
        <strain evidence="3 4">cv. Gransden 2004</strain>
    </source>
</reference>
<organism evidence="2">
    <name type="scientific">Physcomitrium patens</name>
    <name type="common">Spreading-leaved earth moss</name>
    <name type="synonym">Physcomitrella patens</name>
    <dbReference type="NCBI Taxonomy" id="3218"/>
    <lineage>
        <taxon>Eukaryota</taxon>
        <taxon>Viridiplantae</taxon>
        <taxon>Streptophyta</taxon>
        <taxon>Embryophyta</taxon>
        <taxon>Bryophyta</taxon>
        <taxon>Bryophytina</taxon>
        <taxon>Bryopsida</taxon>
        <taxon>Funariidae</taxon>
        <taxon>Funariales</taxon>
        <taxon>Funariaceae</taxon>
        <taxon>Physcomitrium</taxon>
    </lineage>
</organism>
<evidence type="ECO:0000313" key="3">
    <source>
        <dbReference type="EnsemblPlants" id="PAC:32983530.CDS.1"/>
    </source>
</evidence>
<proteinExistence type="predicted"/>
<feature type="chain" id="PRO_5036042834" description="Secreted protein" evidence="1">
    <location>
        <begin position="18"/>
        <end position="54"/>
    </location>
</feature>
<gene>
    <name evidence="2" type="ORF">PHYPA_020705</name>
</gene>
<name>A0A2K1J7U4_PHYPA</name>
<dbReference type="AlphaFoldDB" id="A0A2K1J7U4"/>